<accession>A0ABP9M8L8</accession>
<evidence type="ECO:0000259" key="1">
    <source>
        <dbReference type="Pfam" id="PF02900"/>
    </source>
</evidence>
<dbReference type="Proteomes" id="UP001500227">
    <property type="component" value="Unassembled WGS sequence"/>
</dbReference>
<dbReference type="Gene3D" id="3.40.830.10">
    <property type="entry name" value="LigB-like"/>
    <property type="match status" value="1"/>
</dbReference>
<dbReference type="InterPro" id="IPR004183">
    <property type="entry name" value="Xdiol_dOase_suB"/>
</dbReference>
<dbReference type="EMBL" id="BAABKD010000009">
    <property type="protein sequence ID" value="GAA5091082.1"/>
    <property type="molecule type" value="Genomic_DNA"/>
</dbReference>
<dbReference type="SUPFAM" id="SSF53213">
    <property type="entry name" value="LigB-like"/>
    <property type="match status" value="1"/>
</dbReference>
<reference evidence="3" key="1">
    <citation type="journal article" date="2019" name="Int. J. Syst. Evol. Microbiol.">
        <title>The Global Catalogue of Microorganisms (GCM) 10K type strain sequencing project: providing services to taxonomists for standard genome sequencing and annotation.</title>
        <authorList>
            <consortium name="The Broad Institute Genomics Platform"/>
            <consortium name="The Broad Institute Genome Sequencing Center for Infectious Disease"/>
            <person name="Wu L."/>
            <person name="Ma J."/>
        </authorList>
    </citation>
    <scope>NUCLEOTIDE SEQUENCE [LARGE SCALE GENOMIC DNA]</scope>
    <source>
        <strain evidence="3">JCM 18423</strain>
    </source>
</reference>
<keyword evidence="3" id="KW-1185">Reference proteome</keyword>
<dbReference type="Pfam" id="PF02900">
    <property type="entry name" value="LigB"/>
    <property type="match status" value="1"/>
</dbReference>
<sequence>MGKIVGGFWMPHDPVMLVSPDAPPKEQQDAVWGAYEECARRLADLNPTSVIIVGCDHYILFGTHCLPRYLIGTGDVDGPIERLPMLERGVVKNHEALANHIVNEGEKQRIDWAVGRSFTMDHSFAIPHQFVVQPAEKALGRTLPSIPVYLACGVDPFISFERCVDLGEQIRAAVESFDEDERVVIIGSGGISHWVGTVEMGQVGEDFDKEILQHGVNGDLKALCSYSNEEILRRGGNGAMEIRTFAVAMAAVPNPKGEVIVYEPVPEWVTGLGFLELIAGDK</sequence>
<feature type="domain" description="Extradiol ring-cleavage dioxygenase class III enzyme subunit B" evidence="1">
    <location>
        <begin position="8"/>
        <end position="272"/>
    </location>
</feature>
<evidence type="ECO:0000313" key="3">
    <source>
        <dbReference type="Proteomes" id="UP001500227"/>
    </source>
</evidence>
<name>A0ABP9M8L8_9BURK</name>
<protein>
    <submittedName>
        <fullName evidence="2">2,3-dihydroxyphenylpropionate 1,2-dioxygenase</fullName>
    </submittedName>
</protein>
<comment type="caution">
    <text evidence="2">The sequence shown here is derived from an EMBL/GenBank/DDBJ whole genome shotgun (WGS) entry which is preliminary data.</text>
</comment>
<dbReference type="RefSeq" id="WP_260650952.1">
    <property type="nucleotide sequence ID" value="NZ_BAABKD010000009.1"/>
</dbReference>
<organism evidence="2 3">
    <name type="scientific">Paenalcaligenes hermetiae</name>
    <dbReference type="NCBI Taxonomy" id="1157987"/>
    <lineage>
        <taxon>Bacteria</taxon>
        <taxon>Pseudomonadati</taxon>
        <taxon>Pseudomonadota</taxon>
        <taxon>Betaproteobacteria</taxon>
        <taxon>Burkholderiales</taxon>
        <taxon>Alcaligenaceae</taxon>
        <taxon>Paenalcaligenes</taxon>
    </lineage>
</organism>
<evidence type="ECO:0000313" key="2">
    <source>
        <dbReference type="EMBL" id="GAA5091082.1"/>
    </source>
</evidence>
<gene>
    <name evidence="2" type="ORF">GCM10023337_16430</name>
</gene>
<proteinExistence type="predicted"/>